<organism evidence="2">
    <name type="scientific">Arundo donax</name>
    <name type="common">Giant reed</name>
    <name type="synonym">Donax arundinaceus</name>
    <dbReference type="NCBI Taxonomy" id="35708"/>
    <lineage>
        <taxon>Eukaryota</taxon>
        <taxon>Viridiplantae</taxon>
        <taxon>Streptophyta</taxon>
        <taxon>Embryophyta</taxon>
        <taxon>Tracheophyta</taxon>
        <taxon>Spermatophyta</taxon>
        <taxon>Magnoliopsida</taxon>
        <taxon>Liliopsida</taxon>
        <taxon>Poales</taxon>
        <taxon>Poaceae</taxon>
        <taxon>PACMAD clade</taxon>
        <taxon>Arundinoideae</taxon>
        <taxon>Arundineae</taxon>
        <taxon>Arundo</taxon>
    </lineage>
</organism>
<feature type="compositionally biased region" description="Basic and acidic residues" evidence="1">
    <location>
        <begin position="7"/>
        <end position="17"/>
    </location>
</feature>
<dbReference type="AlphaFoldDB" id="A0A0A9M5Q1"/>
<protein>
    <submittedName>
        <fullName evidence="2">Uncharacterized protein</fullName>
    </submittedName>
</protein>
<accession>A0A0A9M5Q1</accession>
<proteinExistence type="predicted"/>
<evidence type="ECO:0000256" key="1">
    <source>
        <dbReference type="SAM" id="MobiDB-lite"/>
    </source>
</evidence>
<feature type="region of interest" description="Disordered" evidence="1">
    <location>
        <begin position="1"/>
        <end position="23"/>
    </location>
</feature>
<reference evidence="2" key="2">
    <citation type="journal article" date="2015" name="Data Brief">
        <title>Shoot transcriptome of the giant reed, Arundo donax.</title>
        <authorList>
            <person name="Barrero R.A."/>
            <person name="Guerrero F.D."/>
            <person name="Moolhuijzen P."/>
            <person name="Goolsby J.A."/>
            <person name="Tidwell J."/>
            <person name="Bellgard S.E."/>
            <person name="Bellgard M.I."/>
        </authorList>
    </citation>
    <scope>NUCLEOTIDE SEQUENCE</scope>
    <source>
        <tissue evidence="2">Shoot tissue taken approximately 20 cm above the soil surface</tissue>
    </source>
</reference>
<name>A0A0A9M5Q1_ARUDO</name>
<sequence>MKLTPMKAEEATARSEPVRFAAKRSPPTAFVATGFIGGVRRRRATGAFEASPRAQVPIWN</sequence>
<reference evidence="2" key="1">
    <citation type="submission" date="2014-09" db="EMBL/GenBank/DDBJ databases">
        <authorList>
            <person name="Magalhaes I.L.F."/>
            <person name="Oliveira U."/>
            <person name="Santos F.R."/>
            <person name="Vidigal T.H.D.A."/>
            <person name="Brescovit A.D."/>
            <person name="Santos A.J."/>
        </authorList>
    </citation>
    <scope>NUCLEOTIDE SEQUENCE</scope>
    <source>
        <tissue evidence="2">Shoot tissue taken approximately 20 cm above the soil surface</tissue>
    </source>
</reference>
<dbReference type="EMBL" id="GBRH01283307">
    <property type="protein sequence ID" value="JAD14588.1"/>
    <property type="molecule type" value="Transcribed_RNA"/>
</dbReference>
<evidence type="ECO:0000313" key="2">
    <source>
        <dbReference type="EMBL" id="JAD14588.1"/>
    </source>
</evidence>